<reference evidence="2 3" key="1">
    <citation type="submission" date="2023-03" db="EMBL/GenBank/DDBJ databases">
        <title>Draft genome sequence of Thalassotalea insulae KCTC 62186T.</title>
        <authorList>
            <person name="Sawabe T."/>
        </authorList>
    </citation>
    <scope>NUCLEOTIDE SEQUENCE [LARGE SCALE GENOMIC DNA]</scope>
    <source>
        <strain evidence="2 3">KCTC 62186</strain>
    </source>
</reference>
<evidence type="ECO:0000313" key="2">
    <source>
        <dbReference type="EMBL" id="GLX79737.1"/>
    </source>
</evidence>
<feature type="domain" description="Copper-binding protein MbnP-like" evidence="1">
    <location>
        <begin position="27"/>
        <end position="213"/>
    </location>
</feature>
<keyword evidence="3" id="KW-1185">Reference proteome</keyword>
<accession>A0ABQ6GV21</accession>
<evidence type="ECO:0000259" key="1">
    <source>
        <dbReference type="Pfam" id="PF20243"/>
    </source>
</evidence>
<dbReference type="Proteomes" id="UP001157186">
    <property type="component" value="Unassembled WGS sequence"/>
</dbReference>
<gene>
    <name evidence="2" type="ORF">tinsulaeT_30770</name>
</gene>
<dbReference type="RefSeq" id="WP_284245668.1">
    <property type="nucleotide sequence ID" value="NZ_BSST01000001.1"/>
</dbReference>
<protein>
    <recommendedName>
        <fullName evidence="1">Copper-binding protein MbnP-like domain-containing protein</fullName>
    </recommendedName>
</protein>
<comment type="caution">
    <text evidence="2">The sequence shown here is derived from an EMBL/GenBank/DDBJ whole genome shotgun (WGS) entry which is preliminary data.</text>
</comment>
<evidence type="ECO:0000313" key="3">
    <source>
        <dbReference type="Proteomes" id="UP001157186"/>
    </source>
</evidence>
<dbReference type="InterPro" id="IPR046863">
    <property type="entry name" value="MbnP-like_dom"/>
</dbReference>
<organism evidence="2 3">
    <name type="scientific">Thalassotalea insulae</name>
    <dbReference type="NCBI Taxonomy" id="2056778"/>
    <lineage>
        <taxon>Bacteria</taxon>
        <taxon>Pseudomonadati</taxon>
        <taxon>Pseudomonadota</taxon>
        <taxon>Gammaproteobacteria</taxon>
        <taxon>Alteromonadales</taxon>
        <taxon>Colwelliaceae</taxon>
        <taxon>Thalassotalea</taxon>
    </lineage>
</organism>
<sequence length="238" mass="26782">MNNKIALFLTIAIIALTILLVRDQTATKQVTLRFSAYIDGVPLVLHHQSYPNPGGEGTFIIRELQLFISNIRLVGDTNTFIEPESYHLVRFDNDNNFHQIVLPNIDATEYQQIELAIGVDPQANSSITIAGDLDPNSRMAWSWDVGYKFLLLEGVLSQHQQQIPLVYHIGFDESYTRLTFPINATSDNDNTLLNFNLELSHLFGKESPIDMAEISTVKFDKDDVALIAKGFESLISLE</sequence>
<dbReference type="Pfam" id="PF20243">
    <property type="entry name" value="MbnP"/>
    <property type="match status" value="1"/>
</dbReference>
<proteinExistence type="predicted"/>
<dbReference type="EMBL" id="BSST01000001">
    <property type="protein sequence ID" value="GLX79737.1"/>
    <property type="molecule type" value="Genomic_DNA"/>
</dbReference>
<name>A0ABQ6GV21_9GAMM</name>